<feature type="region of interest" description="Disordered" evidence="1">
    <location>
        <begin position="154"/>
        <end position="174"/>
    </location>
</feature>
<evidence type="ECO:0000313" key="3">
    <source>
        <dbReference type="Proteomes" id="UP000307507"/>
    </source>
</evidence>
<protein>
    <recommendedName>
        <fullName evidence="4">Lipoprotein</fullName>
    </recommendedName>
</protein>
<keyword evidence="3" id="KW-1185">Reference proteome</keyword>
<dbReference type="AlphaFoldDB" id="A0A4S3ZZW7"/>
<dbReference type="InterPro" id="IPR046732">
    <property type="entry name" value="DUF6624"/>
</dbReference>
<sequence length="203" mass="24038">MGRILKKISFYGIICFGFIMILFTSCSCSKPYSEEMKTELARMFKKDQELQDWDVKRLEDRKYTDSMQTEMSKTVRANCETIKKYYKECGYPGLKENGRDACVRFWLVVQHSDHDVIFQEKMLKALKRQLKKKNALVRNYAYLYDRVMKNKGKKQKYGTQLGRRTGGEKMHPIPELEFPDKVDELRKEMGLGTLKEYVDSFEN</sequence>
<dbReference type="Pfam" id="PF20329">
    <property type="entry name" value="DUF6624"/>
    <property type="match status" value="1"/>
</dbReference>
<organism evidence="2 3">
    <name type="scientific">Flavobacterium supellecticarium</name>
    <dbReference type="NCBI Taxonomy" id="2565924"/>
    <lineage>
        <taxon>Bacteria</taxon>
        <taxon>Pseudomonadati</taxon>
        <taxon>Bacteroidota</taxon>
        <taxon>Flavobacteriia</taxon>
        <taxon>Flavobacteriales</taxon>
        <taxon>Flavobacteriaceae</taxon>
        <taxon>Flavobacterium</taxon>
    </lineage>
</organism>
<evidence type="ECO:0000313" key="2">
    <source>
        <dbReference type="EMBL" id="THF51576.1"/>
    </source>
</evidence>
<gene>
    <name evidence="2" type="ORF">E6C50_07375</name>
</gene>
<evidence type="ECO:0000256" key="1">
    <source>
        <dbReference type="SAM" id="MobiDB-lite"/>
    </source>
</evidence>
<reference evidence="2 3" key="1">
    <citation type="submission" date="2019-04" db="EMBL/GenBank/DDBJ databases">
        <title>Flavobacterium sp. nov. isolated from construction timber.</title>
        <authorList>
            <person name="Lin S.-Y."/>
            <person name="Chang C.-T."/>
            <person name="Young C.-C."/>
        </authorList>
    </citation>
    <scope>NUCLEOTIDE SEQUENCE [LARGE SCALE GENOMIC DNA]</scope>
    <source>
        <strain evidence="2 3">CC-CTC003</strain>
    </source>
</reference>
<feature type="compositionally biased region" description="Basic and acidic residues" evidence="1">
    <location>
        <begin position="165"/>
        <end position="174"/>
    </location>
</feature>
<comment type="caution">
    <text evidence="2">The sequence shown here is derived from an EMBL/GenBank/DDBJ whole genome shotgun (WGS) entry which is preliminary data.</text>
</comment>
<accession>A0A4S3ZZW7</accession>
<evidence type="ECO:0008006" key="4">
    <source>
        <dbReference type="Google" id="ProtNLM"/>
    </source>
</evidence>
<dbReference type="EMBL" id="SSNZ01000002">
    <property type="protein sequence ID" value="THF51576.1"/>
    <property type="molecule type" value="Genomic_DNA"/>
</dbReference>
<dbReference type="Proteomes" id="UP000307507">
    <property type="component" value="Unassembled WGS sequence"/>
</dbReference>
<proteinExistence type="predicted"/>
<dbReference type="PROSITE" id="PS51257">
    <property type="entry name" value="PROKAR_LIPOPROTEIN"/>
    <property type="match status" value="1"/>
</dbReference>
<name>A0A4S3ZZW7_9FLAO</name>
<dbReference type="OrthoDB" id="1164858at2"/>
<dbReference type="RefSeq" id="WP_136402560.1">
    <property type="nucleotide sequence ID" value="NZ_SSNZ01000002.1"/>
</dbReference>